<accession>A0A9D7QI33</accession>
<organism evidence="2 3">
    <name type="scientific">Candidatus Dechloromonas phosphorivorans</name>
    <dbReference type="NCBI Taxonomy" id="2899244"/>
    <lineage>
        <taxon>Bacteria</taxon>
        <taxon>Pseudomonadati</taxon>
        <taxon>Pseudomonadota</taxon>
        <taxon>Betaproteobacteria</taxon>
        <taxon>Rhodocyclales</taxon>
        <taxon>Azonexaceae</taxon>
        <taxon>Dechloromonas</taxon>
    </lineage>
</organism>
<gene>
    <name evidence="2" type="ORF">IPN75_11575</name>
</gene>
<proteinExistence type="predicted"/>
<dbReference type="EMBL" id="JADKBR010000016">
    <property type="protein sequence ID" value="MBK8890961.1"/>
    <property type="molecule type" value="Genomic_DNA"/>
</dbReference>
<feature type="region of interest" description="Disordered" evidence="1">
    <location>
        <begin position="46"/>
        <end position="171"/>
    </location>
</feature>
<evidence type="ECO:0000313" key="2">
    <source>
        <dbReference type="EMBL" id="MBK8890961.1"/>
    </source>
</evidence>
<feature type="compositionally biased region" description="Basic and acidic residues" evidence="1">
    <location>
        <begin position="133"/>
        <end position="152"/>
    </location>
</feature>
<name>A0A9D7QI33_9RHOO</name>
<dbReference type="Proteomes" id="UP000808146">
    <property type="component" value="Unassembled WGS sequence"/>
</dbReference>
<protein>
    <submittedName>
        <fullName evidence="2">Uncharacterized protein</fullName>
    </submittedName>
</protein>
<reference evidence="2" key="1">
    <citation type="submission" date="2020-10" db="EMBL/GenBank/DDBJ databases">
        <title>Connecting structure to function with the recovery of over 1000 high-quality activated sludge metagenome-assembled genomes encoding full-length rRNA genes using long-read sequencing.</title>
        <authorList>
            <person name="Singleton C.M."/>
            <person name="Petriglieri F."/>
            <person name="Kristensen J.M."/>
            <person name="Kirkegaard R.H."/>
            <person name="Michaelsen T.Y."/>
            <person name="Andersen M.H."/>
            <person name="Karst S.M."/>
            <person name="Dueholm M.S."/>
            <person name="Nielsen P.H."/>
            <person name="Albertsen M."/>
        </authorList>
    </citation>
    <scope>NUCLEOTIDE SEQUENCE</scope>
    <source>
        <strain evidence="2">OdNE_18-Q3-R46-58_BAT3C.305</strain>
    </source>
</reference>
<sequence length="171" mass="18497">MRLHLALRAGFGQQLVHGRHRRPGAAAVAQMHPGEKRDDLVEHADDEGHEAADQQQDAGKDAPAGQVGKRRPGCCGQHHGQGKNGAHQPKLPVAIGDVAARPPALRLQPEGEQGEADAGDRRQGLDQTNCHCRLNDDTQRPGDHQPEHDARKPPAWPRRVAGVNWNIGTTT</sequence>
<dbReference type="AlphaFoldDB" id="A0A9D7QI33"/>
<feature type="compositionally biased region" description="Low complexity" evidence="1">
    <location>
        <begin position="53"/>
        <end position="66"/>
    </location>
</feature>
<evidence type="ECO:0000313" key="3">
    <source>
        <dbReference type="Proteomes" id="UP000808146"/>
    </source>
</evidence>
<evidence type="ECO:0000256" key="1">
    <source>
        <dbReference type="SAM" id="MobiDB-lite"/>
    </source>
</evidence>
<comment type="caution">
    <text evidence="2">The sequence shown here is derived from an EMBL/GenBank/DDBJ whole genome shotgun (WGS) entry which is preliminary data.</text>
</comment>